<reference evidence="2" key="1">
    <citation type="submission" date="2020-09" db="EMBL/GenBank/DDBJ databases">
        <title>Genome-Enabled Discovery of Anthraquinone Biosynthesis in Senna tora.</title>
        <authorList>
            <person name="Kang S.-H."/>
            <person name="Pandey R.P."/>
            <person name="Lee C.-M."/>
            <person name="Sim J.-S."/>
            <person name="Jeong J.-T."/>
            <person name="Choi B.-S."/>
            <person name="Jung M."/>
            <person name="Ginzburg D."/>
            <person name="Zhao K."/>
            <person name="Won S.Y."/>
            <person name="Oh T.-J."/>
            <person name="Yu Y."/>
            <person name="Kim N.-H."/>
            <person name="Lee O.R."/>
            <person name="Lee T.-H."/>
            <person name="Bashyal P."/>
            <person name="Kim T.-S."/>
            <person name="Lee W.-H."/>
            <person name="Kawkins C."/>
            <person name="Kim C.-K."/>
            <person name="Kim J.S."/>
            <person name="Ahn B.O."/>
            <person name="Rhee S.Y."/>
            <person name="Sohng J.K."/>
        </authorList>
    </citation>
    <scope>NUCLEOTIDE SEQUENCE</scope>
    <source>
        <tissue evidence="2">Leaf</tissue>
    </source>
</reference>
<dbReference type="PANTHER" id="PTHR31896:SF43">
    <property type="entry name" value="PROTEIN ENHANCED PSEUDOMONAS SUSCEPTIBILITY 1"/>
    <property type="match status" value="1"/>
</dbReference>
<evidence type="ECO:0000313" key="3">
    <source>
        <dbReference type="Proteomes" id="UP000634136"/>
    </source>
</evidence>
<dbReference type="Proteomes" id="UP000634136">
    <property type="component" value="Unassembled WGS sequence"/>
</dbReference>
<proteinExistence type="predicted"/>
<accession>A0A835CNI8</accession>
<dbReference type="AlphaFoldDB" id="A0A835CNI8"/>
<evidence type="ECO:0000256" key="1">
    <source>
        <dbReference type="ARBA" id="ARBA00022679"/>
    </source>
</evidence>
<protein>
    <submittedName>
        <fullName evidence="2">Putative acetyltransferase</fullName>
    </submittedName>
</protein>
<dbReference type="GO" id="GO:0016740">
    <property type="term" value="F:transferase activity"/>
    <property type="evidence" value="ECO:0007669"/>
    <property type="project" value="UniProtKB-KW"/>
</dbReference>
<dbReference type="InterPro" id="IPR051283">
    <property type="entry name" value="Sec_Metabolite_Acyltrans"/>
</dbReference>
<organism evidence="2 3">
    <name type="scientific">Senna tora</name>
    <dbReference type="NCBI Taxonomy" id="362788"/>
    <lineage>
        <taxon>Eukaryota</taxon>
        <taxon>Viridiplantae</taxon>
        <taxon>Streptophyta</taxon>
        <taxon>Embryophyta</taxon>
        <taxon>Tracheophyta</taxon>
        <taxon>Spermatophyta</taxon>
        <taxon>Magnoliopsida</taxon>
        <taxon>eudicotyledons</taxon>
        <taxon>Gunneridae</taxon>
        <taxon>Pentapetalae</taxon>
        <taxon>rosids</taxon>
        <taxon>fabids</taxon>
        <taxon>Fabales</taxon>
        <taxon>Fabaceae</taxon>
        <taxon>Caesalpinioideae</taxon>
        <taxon>Cassia clade</taxon>
        <taxon>Senna</taxon>
    </lineage>
</organism>
<sequence>MGPPTSPSGRGVFKLRNTWTVLALFLSFATTLVPCLSTRKHTIPLFPTFYNPPIYVPPILPRHLPPFVGRPSHRVNRRRLHRLFHESLRCRRHVGWGKPVAARCGVANKNDGKITLYAGAEEGTIHVELCIAYEILEAILNDPHFITALSI</sequence>
<dbReference type="OrthoDB" id="1862401at2759"/>
<dbReference type="PANTHER" id="PTHR31896">
    <property type="entry name" value="FAMILY REGULATORY PROTEIN, PUTATIVE (AFU_ORTHOLOGUE AFUA_3G14730)-RELATED"/>
    <property type="match status" value="1"/>
</dbReference>
<name>A0A835CNI8_9FABA</name>
<evidence type="ECO:0000313" key="2">
    <source>
        <dbReference type="EMBL" id="KAF7845597.1"/>
    </source>
</evidence>
<dbReference type="EMBL" id="JAAIUW010000001">
    <property type="protein sequence ID" value="KAF7845597.1"/>
    <property type="molecule type" value="Genomic_DNA"/>
</dbReference>
<keyword evidence="1 2" id="KW-0808">Transferase</keyword>
<gene>
    <name evidence="2" type="ORF">G2W53_002502</name>
</gene>
<keyword evidence="3" id="KW-1185">Reference proteome</keyword>
<comment type="caution">
    <text evidence="2">The sequence shown here is derived from an EMBL/GenBank/DDBJ whole genome shotgun (WGS) entry which is preliminary data.</text>
</comment>